<keyword evidence="2" id="KW-1185">Reference proteome</keyword>
<dbReference type="HOGENOM" id="CLU_1644793_0_0_1"/>
<evidence type="ECO:0000313" key="1">
    <source>
        <dbReference type="EMBL" id="KIJ24052.1"/>
    </source>
</evidence>
<name>A0A0C9U4L6_SPHS4</name>
<proteinExistence type="predicted"/>
<reference evidence="1 2" key="1">
    <citation type="submission" date="2014-06" db="EMBL/GenBank/DDBJ databases">
        <title>Evolutionary Origins and Diversification of the Mycorrhizal Mutualists.</title>
        <authorList>
            <consortium name="DOE Joint Genome Institute"/>
            <consortium name="Mycorrhizal Genomics Consortium"/>
            <person name="Kohler A."/>
            <person name="Kuo A."/>
            <person name="Nagy L.G."/>
            <person name="Floudas D."/>
            <person name="Copeland A."/>
            <person name="Barry K.W."/>
            <person name="Cichocki N."/>
            <person name="Veneault-Fourrey C."/>
            <person name="LaButti K."/>
            <person name="Lindquist E.A."/>
            <person name="Lipzen A."/>
            <person name="Lundell T."/>
            <person name="Morin E."/>
            <person name="Murat C."/>
            <person name="Riley R."/>
            <person name="Ohm R."/>
            <person name="Sun H."/>
            <person name="Tunlid A."/>
            <person name="Henrissat B."/>
            <person name="Grigoriev I.V."/>
            <person name="Hibbett D.S."/>
            <person name="Martin F."/>
        </authorList>
    </citation>
    <scope>NUCLEOTIDE SEQUENCE [LARGE SCALE GENOMIC DNA]</scope>
    <source>
        <strain evidence="1 2">SS14</strain>
    </source>
</reference>
<dbReference type="AlphaFoldDB" id="A0A0C9U4L6"/>
<organism evidence="1 2">
    <name type="scientific">Sphaerobolus stellatus (strain SS14)</name>
    <dbReference type="NCBI Taxonomy" id="990650"/>
    <lineage>
        <taxon>Eukaryota</taxon>
        <taxon>Fungi</taxon>
        <taxon>Dikarya</taxon>
        <taxon>Basidiomycota</taxon>
        <taxon>Agaricomycotina</taxon>
        <taxon>Agaricomycetes</taxon>
        <taxon>Phallomycetidae</taxon>
        <taxon>Geastrales</taxon>
        <taxon>Sphaerobolaceae</taxon>
        <taxon>Sphaerobolus</taxon>
    </lineage>
</organism>
<gene>
    <name evidence="1" type="ORF">M422DRAFT_275252</name>
</gene>
<dbReference type="Proteomes" id="UP000054279">
    <property type="component" value="Unassembled WGS sequence"/>
</dbReference>
<evidence type="ECO:0000313" key="2">
    <source>
        <dbReference type="Proteomes" id="UP000054279"/>
    </source>
</evidence>
<sequence>MGDEAHRSVPTVIHFTKSRDPSTRAYSSVNLIMSLCLFCNETYQNMLQHKRRDHGCVYSFISGDPYDHIIRPTATGVLTCPDTSTSLRQCSFSHKNFATLKKHFKEHGHMRIVFHQGEQEVFCCVGAAEVGSIGVVEGDRGGAETEEKGPEVPKLFHGCTA</sequence>
<protein>
    <submittedName>
        <fullName evidence="1">Uncharacterized protein</fullName>
    </submittedName>
</protein>
<dbReference type="EMBL" id="KN837539">
    <property type="protein sequence ID" value="KIJ24052.1"/>
    <property type="molecule type" value="Genomic_DNA"/>
</dbReference>
<accession>A0A0C9U4L6</accession>